<organism evidence="1 2">
    <name type="scientific">Vaccinium darrowii</name>
    <dbReference type="NCBI Taxonomy" id="229202"/>
    <lineage>
        <taxon>Eukaryota</taxon>
        <taxon>Viridiplantae</taxon>
        <taxon>Streptophyta</taxon>
        <taxon>Embryophyta</taxon>
        <taxon>Tracheophyta</taxon>
        <taxon>Spermatophyta</taxon>
        <taxon>Magnoliopsida</taxon>
        <taxon>eudicotyledons</taxon>
        <taxon>Gunneridae</taxon>
        <taxon>Pentapetalae</taxon>
        <taxon>asterids</taxon>
        <taxon>Ericales</taxon>
        <taxon>Ericaceae</taxon>
        <taxon>Vaccinioideae</taxon>
        <taxon>Vaccinieae</taxon>
        <taxon>Vaccinium</taxon>
    </lineage>
</organism>
<dbReference type="EMBL" id="CM037156">
    <property type="protein sequence ID" value="KAH7837338.1"/>
    <property type="molecule type" value="Genomic_DNA"/>
</dbReference>
<evidence type="ECO:0000313" key="2">
    <source>
        <dbReference type="Proteomes" id="UP000828048"/>
    </source>
</evidence>
<comment type="caution">
    <text evidence="1">The sequence shown here is derived from an EMBL/GenBank/DDBJ whole genome shotgun (WGS) entry which is preliminary data.</text>
</comment>
<evidence type="ECO:0000313" key="1">
    <source>
        <dbReference type="EMBL" id="KAH7837338.1"/>
    </source>
</evidence>
<reference evidence="1 2" key="1">
    <citation type="journal article" date="2021" name="Hortic Res">
        <title>High-quality reference genome and annotation aids understanding of berry development for evergreen blueberry (Vaccinium darrowii).</title>
        <authorList>
            <person name="Yu J."/>
            <person name="Hulse-Kemp A.M."/>
            <person name="Babiker E."/>
            <person name="Staton M."/>
        </authorList>
    </citation>
    <scope>NUCLEOTIDE SEQUENCE [LARGE SCALE GENOMIC DNA]</scope>
    <source>
        <strain evidence="2">cv. NJ 8807/NJ 8810</strain>
        <tissue evidence="1">Young leaf</tissue>
    </source>
</reference>
<sequence>MVSHHSDVAVDNSSFCDEDKERGGGLGVEYAVDDGGGDSSGSEVQGRGTWKHATFHVATTIATPAAYAPLPFAVASLGWPLGVASLVGATFATWYSSLLIASLWGWNGKKHTTYRDLAGSIYGSGGYWSIAFFQQVASLGNNIAIQIAAGTSLKAVYKYYHSDGNLTLQHFIILFGIFELFLSQLPNIHSLRWVNALCTLSTIGFAGTVIGVTIYDGKKIDRESVSYSLQGSSSLKMFTAFNALGVIAFSFGDAMLPEIQSTMREPAKKNMYKGVTTAYGIIVMTYWQLAFCGYWAFGNAVQPYIVASLTTPKWTTVMANLFAVIQISGCFQIYCRPTYAYFEERMLSNKTTSTSGLLLGNHLIRLLFTSIYMALITLIAAAMPFFGDFVAICGAIGFTPLDFVFPVLAYMKAGKILRSPTNRYLLMFLNLAIASWFSVVAVLGCIGAVKFIIDDVNTYKFFHDM</sequence>
<name>A0ACB7X9V0_9ERIC</name>
<accession>A0ACB7X9V0</accession>
<gene>
    <name evidence="1" type="ORF">Vadar_012713</name>
</gene>
<protein>
    <submittedName>
        <fullName evidence="1">Uncharacterized protein</fullName>
    </submittedName>
</protein>
<keyword evidence="2" id="KW-1185">Reference proteome</keyword>
<dbReference type="Proteomes" id="UP000828048">
    <property type="component" value="Chromosome 6"/>
</dbReference>
<proteinExistence type="predicted"/>